<feature type="active site" description="Proton donor" evidence="13">
    <location>
        <position position="158"/>
    </location>
</feature>
<keyword evidence="3 13" id="KW-0028">Amino-acid biosynthesis</keyword>
<feature type="binding site" evidence="13">
    <location>
        <begin position="121"/>
        <end position="124"/>
    </location>
    <ligand>
        <name>NAD(+)</name>
        <dbReference type="ChEBI" id="CHEBI:57540"/>
    </ligand>
</feature>
<dbReference type="CDD" id="cd02274">
    <property type="entry name" value="DHDPR_N"/>
    <property type="match status" value="1"/>
</dbReference>
<dbReference type="GO" id="GO:0005829">
    <property type="term" value="C:cytosol"/>
    <property type="evidence" value="ECO:0007669"/>
    <property type="project" value="TreeGrafter"/>
</dbReference>
<evidence type="ECO:0000259" key="14">
    <source>
        <dbReference type="Pfam" id="PF01113"/>
    </source>
</evidence>
<evidence type="ECO:0000256" key="4">
    <source>
        <dbReference type="ARBA" id="ARBA00022857"/>
    </source>
</evidence>
<dbReference type="GO" id="GO:0008839">
    <property type="term" value="F:4-hydroxy-tetrahydrodipicolinate reductase"/>
    <property type="evidence" value="ECO:0007669"/>
    <property type="project" value="UniProtKB-UniRule"/>
</dbReference>
<gene>
    <name evidence="13" type="primary">dapB</name>
    <name evidence="16" type="ORF">SAMN02745724_02984</name>
</gene>
<feature type="binding site" evidence="13">
    <location>
        <position position="58"/>
    </location>
    <ligand>
        <name>NADP(+)</name>
        <dbReference type="ChEBI" id="CHEBI:58349"/>
    </ligand>
</feature>
<comment type="function">
    <text evidence="13">Catalyzes the conversion of 4-hydroxy-tetrahydrodipicolinate (HTPA) to tetrahydrodipicolinate.</text>
</comment>
<dbReference type="SUPFAM" id="SSF55347">
    <property type="entry name" value="Glyceraldehyde-3-phosphate dehydrogenase-like, C-terminal domain"/>
    <property type="match status" value="1"/>
</dbReference>
<accession>A0A1I1N8U0</accession>
<dbReference type="PIRSF" id="PIRSF000161">
    <property type="entry name" value="DHPR"/>
    <property type="match status" value="1"/>
</dbReference>
<dbReference type="EC" id="1.17.1.8" evidence="10 13"/>
<feature type="binding site" evidence="13">
    <location>
        <begin position="97"/>
        <end position="99"/>
    </location>
    <ligand>
        <name>NAD(+)</name>
        <dbReference type="ChEBI" id="CHEBI:57540"/>
    </ligand>
</feature>
<dbReference type="InterPro" id="IPR022663">
    <property type="entry name" value="DapB_C"/>
</dbReference>
<evidence type="ECO:0000256" key="3">
    <source>
        <dbReference type="ARBA" id="ARBA00022605"/>
    </source>
</evidence>
<feature type="domain" description="Dihydrodipicolinate reductase C-terminal" evidence="15">
    <location>
        <begin position="127"/>
        <end position="263"/>
    </location>
</feature>
<dbReference type="AlphaFoldDB" id="A0A1I1N8U0"/>
<dbReference type="InterPro" id="IPR000846">
    <property type="entry name" value="DapB_N"/>
</dbReference>
<dbReference type="Proteomes" id="UP000198862">
    <property type="component" value="Unassembled WGS sequence"/>
</dbReference>
<dbReference type="InterPro" id="IPR022664">
    <property type="entry name" value="DapB_N_CS"/>
</dbReference>
<feature type="domain" description="Dihydrodipicolinate reductase N-terminal" evidence="14">
    <location>
        <begin position="3"/>
        <end position="124"/>
    </location>
</feature>
<feature type="binding site" evidence="13">
    <location>
        <begin position="164"/>
        <end position="165"/>
    </location>
    <ligand>
        <name>(S)-2,3,4,5-tetrahydrodipicolinate</name>
        <dbReference type="ChEBI" id="CHEBI:16845"/>
    </ligand>
</feature>
<comment type="caution">
    <text evidence="13">Was originally thought to be a dihydrodipicolinate reductase (DHDPR), catalyzing the conversion of dihydrodipicolinate to tetrahydrodipicolinate. However, it was shown in E.coli that the substrate of the enzymatic reaction is not dihydrodipicolinate (DHDP) but in fact (2S,4S)-4-hydroxy-2,3,4,5-tetrahydrodipicolinic acid (HTPA), the product released by the DapA-catalyzed reaction.</text>
</comment>
<evidence type="ECO:0000256" key="9">
    <source>
        <dbReference type="ARBA" id="ARBA00037922"/>
    </source>
</evidence>
<dbReference type="NCBIfam" id="TIGR00036">
    <property type="entry name" value="dapB"/>
    <property type="match status" value="1"/>
</dbReference>
<dbReference type="GO" id="GO:0009089">
    <property type="term" value="P:lysine biosynthetic process via diaminopimelate"/>
    <property type="evidence" value="ECO:0007669"/>
    <property type="project" value="UniProtKB-UniRule"/>
</dbReference>
<comment type="similarity">
    <text evidence="1 13">Belongs to the DapB family.</text>
</comment>
<evidence type="ECO:0000256" key="11">
    <source>
        <dbReference type="ARBA" id="ARBA00049080"/>
    </source>
</evidence>
<evidence type="ECO:0000259" key="15">
    <source>
        <dbReference type="Pfam" id="PF05173"/>
    </source>
</evidence>
<sequence length="267" mass="28804">MNRIGVFGANGRMGRALLEVISQDNNCQLSAFCRTGSDLIGFDLGPTTMGAKGPILLKSEQNINHNEIDVLIDFTLASGLKNHLADAVKNKTAMVIGTTGLTENEMLALEQASKTIPIVFARNFSVGINVLLSLVKTAATTLDENIDIEIFEAHHRNKIDAPSGTALAIGEAIADAKGWQHDKVAKFDRSSDEVAKTQNEIGYSVLRAGDIVGEHTAYFATMGERLELTHKASSRITFAQGAVRAAAWLKNKPPGLYTMQDVLSLHD</sequence>
<evidence type="ECO:0000256" key="7">
    <source>
        <dbReference type="ARBA" id="ARBA00023027"/>
    </source>
</evidence>
<proteinExistence type="inferred from homology"/>
<dbReference type="HAMAP" id="MF_00102">
    <property type="entry name" value="DapB"/>
    <property type="match status" value="1"/>
</dbReference>
<name>A0A1I1N8U0_9GAMM</name>
<dbReference type="RefSeq" id="WP_091985663.1">
    <property type="nucleotide sequence ID" value="NZ_FOLO01000024.1"/>
</dbReference>
<evidence type="ECO:0000256" key="13">
    <source>
        <dbReference type="HAMAP-Rule" id="MF_00102"/>
    </source>
</evidence>
<comment type="pathway">
    <text evidence="9 13">Amino-acid biosynthesis; L-lysine biosynthesis via DAP pathway; (S)-tetrahydrodipicolinate from L-aspartate: step 4/4.</text>
</comment>
<dbReference type="InterPro" id="IPR023940">
    <property type="entry name" value="DHDPR_bac"/>
</dbReference>
<keyword evidence="8 13" id="KW-0457">Lysine biosynthesis</keyword>
<dbReference type="PANTHER" id="PTHR20836">
    <property type="entry name" value="DIHYDRODIPICOLINATE REDUCTASE"/>
    <property type="match status" value="1"/>
</dbReference>
<keyword evidence="7 13" id="KW-0520">NAD</keyword>
<dbReference type="Gene3D" id="3.40.50.720">
    <property type="entry name" value="NAD(P)-binding Rossmann-like Domain"/>
    <property type="match status" value="1"/>
</dbReference>
<dbReference type="Gene3D" id="3.30.360.10">
    <property type="entry name" value="Dihydrodipicolinate Reductase, domain 2"/>
    <property type="match status" value="1"/>
</dbReference>
<dbReference type="UniPathway" id="UPA00034">
    <property type="reaction ID" value="UER00018"/>
</dbReference>
<dbReference type="PROSITE" id="PS01298">
    <property type="entry name" value="DAPB"/>
    <property type="match status" value="1"/>
</dbReference>
<evidence type="ECO:0000256" key="2">
    <source>
        <dbReference type="ARBA" id="ARBA00022490"/>
    </source>
</evidence>
<comment type="subcellular location">
    <subcellularLocation>
        <location evidence="13">Cytoplasm</location>
    </subcellularLocation>
</comment>
<feature type="binding site" evidence="13">
    <location>
        <begin position="8"/>
        <end position="13"/>
    </location>
    <ligand>
        <name>NAD(+)</name>
        <dbReference type="ChEBI" id="CHEBI:57540"/>
    </ligand>
</feature>
<dbReference type="STRING" id="1123010.SAMN02745724_02984"/>
<dbReference type="Pfam" id="PF01113">
    <property type="entry name" value="DapB_N"/>
    <property type="match status" value="1"/>
</dbReference>
<evidence type="ECO:0000256" key="8">
    <source>
        <dbReference type="ARBA" id="ARBA00023154"/>
    </source>
</evidence>
<comment type="caution">
    <text evidence="13">Lacks conserved residue(s) required for the propagation of feature annotation.</text>
</comment>
<evidence type="ECO:0000256" key="6">
    <source>
        <dbReference type="ARBA" id="ARBA00023002"/>
    </source>
</evidence>
<feature type="binding site" evidence="13">
    <location>
        <position position="155"/>
    </location>
    <ligand>
        <name>(S)-2,3,4,5-tetrahydrodipicolinate</name>
        <dbReference type="ChEBI" id="CHEBI:16845"/>
    </ligand>
</feature>
<feature type="active site" description="Proton donor/acceptor" evidence="13">
    <location>
        <position position="154"/>
    </location>
</feature>
<keyword evidence="5 13" id="KW-0220">Diaminopimelate biosynthesis</keyword>
<dbReference type="GO" id="GO:0050661">
    <property type="term" value="F:NADP binding"/>
    <property type="evidence" value="ECO:0007669"/>
    <property type="project" value="UniProtKB-UniRule"/>
</dbReference>
<evidence type="ECO:0000256" key="12">
    <source>
        <dbReference type="ARBA" id="ARBA00049396"/>
    </source>
</evidence>
<keyword evidence="2 13" id="KW-0963">Cytoplasm</keyword>
<dbReference type="GO" id="GO:0051287">
    <property type="term" value="F:NAD binding"/>
    <property type="evidence" value="ECO:0007669"/>
    <property type="project" value="UniProtKB-UniRule"/>
</dbReference>
<dbReference type="PANTHER" id="PTHR20836:SF0">
    <property type="entry name" value="4-HYDROXY-TETRAHYDRODIPICOLINATE REDUCTASE 1, CHLOROPLASTIC-RELATED"/>
    <property type="match status" value="1"/>
</dbReference>
<keyword evidence="6 13" id="KW-0560">Oxidoreductase</keyword>
<comment type="catalytic activity">
    <reaction evidence="11 13">
        <text>(S)-2,3,4,5-tetrahydrodipicolinate + NADP(+) + H2O = (2S,4S)-4-hydroxy-2,3,4,5-tetrahydrodipicolinate + NADPH + H(+)</text>
        <dbReference type="Rhea" id="RHEA:35331"/>
        <dbReference type="ChEBI" id="CHEBI:15377"/>
        <dbReference type="ChEBI" id="CHEBI:15378"/>
        <dbReference type="ChEBI" id="CHEBI:16845"/>
        <dbReference type="ChEBI" id="CHEBI:57783"/>
        <dbReference type="ChEBI" id="CHEBI:58349"/>
        <dbReference type="ChEBI" id="CHEBI:67139"/>
        <dbReference type="EC" id="1.17.1.8"/>
    </reaction>
</comment>
<evidence type="ECO:0000313" key="16">
    <source>
        <dbReference type="EMBL" id="SFC94134.1"/>
    </source>
</evidence>
<comment type="catalytic activity">
    <reaction evidence="12 13">
        <text>(S)-2,3,4,5-tetrahydrodipicolinate + NAD(+) + H2O = (2S,4S)-4-hydroxy-2,3,4,5-tetrahydrodipicolinate + NADH + H(+)</text>
        <dbReference type="Rhea" id="RHEA:35323"/>
        <dbReference type="ChEBI" id="CHEBI:15377"/>
        <dbReference type="ChEBI" id="CHEBI:15378"/>
        <dbReference type="ChEBI" id="CHEBI:16845"/>
        <dbReference type="ChEBI" id="CHEBI:57540"/>
        <dbReference type="ChEBI" id="CHEBI:57945"/>
        <dbReference type="ChEBI" id="CHEBI:67139"/>
        <dbReference type="EC" id="1.17.1.8"/>
    </reaction>
</comment>
<dbReference type="InterPro" id="IPR036291">
    <property type="entry name" value="NAD(P)-bd_dom_sf"/>
</dbReference>
<dbReference type="FunFam" id="3.30.360.10:FF:000004">
    <property type="entry name" value="4-hydroxy-tetrahydrodipicolinate reductase"/>
    <property type="match status" value="1"/>
</dbReference>
<dbReference type="Pfam" id="PF05173">
    <property type="entry name" value="DapB_C"/>
    <property type="match status" value="1"/>
</dbReference>
<protein>
    <recommendedName>
        <fullName evidence="10 13">4-hydroxy-tetrahydrodipicolinate reductase</fullName>
        <shortName evidence="13">HTPA reductase</shortName>
        <ecNumber evidence="10 13">1.17.1.8</ecNumber>
    </recommendedName>
</protein>
<reference evidence="16 17" key="1">
    <citation type="submission" date="2016-10" db="EMBL/GenBank/DDBJ databases">
        <authorList>
            <person name="de Groot N.N."/>
        </authorList>
    </citation>
    <scope>NUCLEOTIDE SEQUENCE [LARGE SCALE GENOMIC DNA]</scope>
    <source>
        <strain evidence="16 17">DSM 6059</strain>
    </source>
</reference>
<dbReference type="OrthoDB" id="9790352at2"/>
<evidence type="ECO:0000256" key="10">
    <source>
        <dbReference type="ARBA" id="ARBA00038983"/>
    </source>
</evidence>
<comment type="subunit">
    <text evidence="13">Homotetramer.</text>
</comment>
<evidence type="ECO:0000256" key="5">
    <source>
        <dbReference type="ARBA" id="ARBA00022915"/>
    </source>
</evidence>
<dbReference type="GO" id="GO:0019877">
    <property type="term" value="P:diaminopimelate biosynthetic process"/>
    <property type="evidence" value="ECO:0007669"/>
    <property type="project" value="UniProtKB-UniRule"/>
</dbReference>
<keyword evidence="17" id="KW-1185">Reference proteome</keyword>
<keyword evidence="4 13" id="KW-0521">NADP</keyword>
<evidence type="ECO:0000256" key="1">
    <source>
        <dbReference type="ARBA" id="ARBA00006642"/>
    </source>
</evidence>
<evidence type="ECO:0000313" key="17">
    <source>
        <dbReference type="Proteomes" id="UP000198862"/>
    </source>
</evidence>
<dbReference type="EMBL" id="FOLO01000024">
    <property type="protein sequence ID" value="SFC94134.1"/>
    <property type="molecule type" value="Genomic_DNA"/>
</dbReference>
<dbReference type="SUPFAM" id="SSF51735">
    <property type="entry name" value="NAD(P)-binding Rossmann-fold domains"/>
    <property type="match status" value="1"/>
</dbReference>
<dbReference type="GO" id="GO:0016726">
    <property type="term" value="F:oxidoreductase activity, acting on CH or CH2 groups, NAD or NADP as acceptor"/>
    <property type="evidence" value="ECO:0007669"/>
    <property type="project" value="UniProtKB-UniRule"/>
</dbReference>
<organism evidence="16 17">
    <name type="scientific">Pseudoalteromonas denitrificans DSM 6059</name>
    <dbReference type="NCBI Taxonomy" id="1123010"/>
    <lineage>
        <taxon>Bacteria</taxon>
        <taxon>Pseudomonadati</taxon>
        <taxon>Pseudomonadota</taxon>
        <taxon>Gammaproteobacteria</taxon>
        <taxon>Alteromonadales</taxon>
        <taxon>Pseudoalteromonadaceae</taxon>
        <taxon>Pseudoalteromonas</taxon>
    </lineage>
</organism>